<dbReference type="Proteomes" id="UP000823915">
    <property type="component" value="Unassembled WGS sequence"/>
</dbReference>
<name>A0A9D1YE01_9FIRM</name>
<keyword evidence="1" id="KW-0732">Signal</keyword>
<evidence type="ECO:0008006" key="4">
    <source>
        <dbReference type="Google" id="ProtNLM"/>
    </source>
</evidence>
<dbReference type="EMBL" id="DXDU01000115">
    <property type="protein sequence ID" value="HIY26917.1"/>
    <property type="molecule type" value="Genomic_DNA"/>
</dbReference>
<comment type="caution">
    <text evidence="2">The sequence shown here is derived from an EMBL/GenBank/DDBJ whole genome shotgun (WGS) entry which is preliminary data.</text>
</comment>
<sequence length="177" mass="19121">MKKKTKTTLRVALLALTALFLLAALGGCSESQEAAGEDAALQETLEILYTCPTPFAKEHGEDFAAGEADLSADYAAALEELFPGENFDPDYFQELCASVYQQAGFDAYCAANGVTLTPKEVRLELTAQENGVYTFQADCGWEQSGTQKDLTLEGRVQTEDGKIVFVDFGDTLEHVVG</sequence>
<feature type="chain" id="PRO_5039389435" description="Lipoprotein" evidence="1">
    <location>
        <begin position="24"/>
        <end position="177"/>
    </location>
</feature>
<dbReference type="AlphaFoldDB" id="A0A9D1YE01"/>
<organism evidence="2 3">
    <name type="scientific">Candidatus Acutalibacter pullistercoris</name>
    <dbReference type="NCBI Taxonomy" id="2838418"/>
    <lineage>
        <taxon>Bacteria</taxon>
        <taxon>Bacillati</taxon>
        <taxon>Bacillota</taxon>
        <taxon>Clostridia</taxon>
        <taxon>Eubacteriales</taxon>
        <taxon>Acutalibacteraceae</taxon>
        <taxon>Acutalibacter</taxon>
    </lineage>
</organism>
<feature type="signal peptide" evidence="1">
    <location>
        <begin position="1"/>
        <end position="23"/>
    </location>
</feature>
<evidence type="ECO:0000313" key="2">
    <source>
        <dbReference type="EMBL" id="HIY26917.1"/>
    </source>
</evidence>
<evidence type="ECO:0000256" key="1">
    <source>
        <dbReference type="SAM" id="SignalP"/>
    </source>
</evidence>
<protein>
    <recommendedName>
        <fullName evidence="4">Lipoprotein</fullName>
    </recommendedName>
</protein>
<proteinExistence type="predicted"/>
<evidence type="ECO:0000313" key="3">
    <source>
        <dbReference type="Proteomes" id="UP000823915"/>
    </source>
</evidence>
<dbReference type="PROSITE" id="PS51257">
    <property type="entry name" value="PROKAR_LIPOPROTEIN"/>
    <property type="match status" value="1"/>
</dbReference>
<gene>
    <name evidence="2" type="ORF">H9838_07080</name>
</gene>
<reference evidence="2" key="1">
    <citation type="journal article" date="2021" name="PeerJ">
        <title>Extensive microbial diversity within the chicken gut microbiome revealed by metagenomics and culture.</title>
        <authorList>
            <person name="Gilroy R."/>
            <person name="Ravi A."/>
            <person name="Getino M."/>
            <person name="Pursley I."/>
            <person name="Horton D.L."/>
            <person name="Alikhan N.F."/>
            <person name="Baker D."/>
            <person name="Gharbi K."/>
            <person name="Hall N."/>
            <person name="Watson M."/>
            <person name="Adriaenssens E.M."/>
            <person name="Foster-Nyarko E."/>
            <person name="Jarju S."/>
            <person name="Secka A."/>
            <person name="Antonio M."/>
            <person name="Oren A."/>
            <person name="Chaudhuri R.R."/>
            <person name="La Ragione R."/>
            <person name="Hildebrand F."/>
            <person name="Pallen M.J."/>
        </authorList>
    </citation>
    <scope>NUCLEOTIDE SEQUENCE</scope>
    <source>
        <strain evidence="2">1282</strain>
    </source>
</reference>
<reference evidence="2" key="2">
    <citation type="submission" date="2021-04" db="EMBL/GenBank/DDBJ databases">
        <authorList>
            <person name="Gilroy R."/>
        </authorList>
    </citation>
    <scope>NUCLEOTIDE SEQUENCE</scope>
    <source>
        <strain evidence="2">1282</strain>
    </source>
</reference>
<accession>A0A9D1YE01</accession>